<keyword evidence="3" id="KW-1185">Reference proteome</keyword>
<comment type="caution">
    <text evidence="2">The sequence shown here is derived from an EMBL/GenBank/DDBJ whole genome shotgun (WGS) entry which is preliminary data.</text>
</comment>
<evidence type="ECO:0000313" key="2">
    <source>
        <dbReference type="EMBL" id="MBA8809624.1"/>
    </source>
</evidence>
<name>A0A7W3PFI4_9MICO</name>
<dbReference type="AlphaFoldDB" id="A0A7W3PFI4"/>
<accession>A0A7W3PFI4</accession>
<feature type="region of interest" description="Disordered" evidence="1">
    <location>
        <begin position="1"/>
        <end position="160"/>
    </location>
</feature>
<feature type="compositionally biased region" description="Low complexity" evidence="1">
    <location>
        <begin position="116"/>
        <end position="130"/>
    </location>
</feature>
<evidence type="ECO:0000256" key="1">
    <source>
        <dbReference type="SAM" id="MobiDB-lite"/>
    </source>
</evidence>
<evidence type="ECO:0000313" key="3">
    <source>
        <dbReference type="Proteomes" id="UP000540568"/>
    </source>
</evidence>
<dbReference type="EMBL" id="JACGWV010000002">
    <property type="protein sequence ID" value="MBA8809624.1"/>
    <property type="molecule type" value="Genomic_DNA"/>
</dbReference>
<gene>
    <name evidence="2" type="ORF">FHX71_003600</name>
</gene>
<reference evidence="2 3" key="1">
    <citation type="submission" date="2020-07" db="EMBL/GenBank/DDBJ databases">
        <title>Sequencing the genomes of 1000 actinobacteria strains.</title>
        <authorList>
            <person name="Klenk H.-P."/>
        </authorList>
    </citation>
    <scope>NUCLEOTIDE SEQUENCE [LARGE SCALE GENOMIC DNA]</scope>
    <source>
        <strain evidence="2 3">DSM 44121</strain>
    </source>
</reference>
<dbReference type="Proteomes" id="UP000540568">
    <property type="component" value="Unassembled WGS sequence"/>
</dbReference>
<sequence length="160" mass="16435">MLDHVDPAAPAAEVGDLCRPSAGTPGIGGSCGAPSASLKRNVYSMRRAGSTSEKSQVDHWSPPPPYSAGARMATSARPPTRRSTSAAGQVNGPGPHHARRPSGVAHAAQARSTGPSRSRVTSTSNVSVMSCLQVRNVRAAQRTPTTPDGPEPLNSSAHPE</sequence>
<proteinExistence type="predicted"/>
<protein>
    <submittedName>
        <fullName evidence="2">Uncharacterized protein</fullName>
    </submittedName>
</protein>
<organism evidence="2 3">
    <name type="scientific">Promicromonospora sukumoe</name>
    <dbReference type="NCBI Taxonomy" id="88382"/>
    <lineage>
        <taxon>Bacteria</taxon>
        <taxon>Bacillati</taxon>
        <taxon>Actinomycetota</taxon>
        <taxon>Actinomycetes</taxon>
        <taxon>Micrococcales</taxon>
        <taxon>Promicromonosporaceae</taxon>
        <taxon>Promicromonospora</taxon>
    </lineage>
</organism>